<feature type="transmembrane region" description="Helical" evidence="2">
    <location>
        <begin position="578"/>
        <end position="599"/>
    </location>
</feature>
<gene>
    <name evidence="3" type="ORF">RAG0_06257</name>
</gene>
<keyword evidence="2" id="KW-1133">Transmembrane helix</keyword>
<feature type="transmembrane region" description="Helical" evidence="2">
    <location>
        <begin position="182"/>
        <end position="211"/>
    </location>
</feature>
<sequence>MQRKPLPPYAHATEDVPNNSISPEIDISSYDSLHNPEIEDNRCPNKESSHVTSTFLTEVSTTHGQKTAKWGIPWLGEPLQIPLFTFLGIALAVAHHLVYLKLDGQTVGESKFGQQAVKQIGNVFVFLALASLKVAIDESYNQYIWYAMRRNSFAIGTLDKLFTLPFRITAIFSLRLLGGAKIAALLGLLTWLLFLGGLTPAATLSVVPALLNSTSMHMVPVLDFNTSSWWQIQTVNTDPTIDPTAIHLKTATSAAVGGGIIFPTPPSANSSLSVQFHGPSIKCEAPDEGQKAAFNWYANQSAYDQSIVTAGSAPRLLSVYDRTARGFLLMSAFSPTQNGVDEPYRREDRLKVYNNWPAELGENYSDYRSEVHKKKSQIWVQTGDHDIVCSLVNASFNVGFSYLNGAGTVTHQHIVVLPPSGRSNTSALSMGWSDAASGDDNSTEIERWQNSAYYATFLALGNNIFGNVSLENTTTKLAGKFISVSQASSRILQIDLAGCEEFTNSYWAQNLDFNTADIFPRHAGSCRNKTLDRAIEDLANNITISMLSVPGMTSLVSLPVRVSITSNVYAYEQLDLLVSYGATIAVALFCVMIGVICLVSNGVYHTTNFSAVMATTRNPDFDHLAEGACLGKDKGMMDRKIMFGVVTGSEFARNGRNEMGSREGELKHAAFGLSGTVTRIEKGTVCA</sequence>
<keyword evidence="2" id="KW-0472">Membrane</keyword>
<proteinExistence type="predicted"/>
<dbReference type="PANTHER" id="PTHR35041">
    <property type="entry name" value="MEDIATOR OF RNA POLYMERASE II TRANSCRIPTION SUBUNIT 1"/>
    <property type="match status" value="1"/>
</dbReference>
<evidence type="ECO:0000313" key="4">
    <source>
        <dbReference type="Proteomes" id="UP000178912"/>
    </source>
</evidence>
<dbReference type="EMBL" id="FJUX01000030">
    <property type="protein sequence ID" value="CZS97124.1"/>
    <property type="molecule type" value="Genomic_DNA"/>
</dbReference>
<keyword evidence="4" id="KW-1185">Reference proteome</keyword>
<protein>
    <submittedName>
        <fullName evidence="3">Uncharacterized protein</fullName>
    </submittedName>
</protein>
<dbReference type="Proteomes" id="UP000178912">
    <property type="component" value="Unassembled WGS sequence"/>
</dbReference>
<dbReference type="PANTHER" id="PTHR35041:SF6">
    <property type="entry name" value="FORMYLMETHIONINE DEFORMYLASE-LIKE PROTEIN-RELATED"/>
    <property type="match status" value="1"/>
</dbReference>
<feature type="region of interest" description="Disordered" evidence="1">
    <location>
        <begin position="1"/>
        <end position="26"/>
    </location>
</feature>
<evidence type="ECO:0000313" key="3">
    <source>
        <dbReference type="EMBL" id="CZS97124.1"/>
    </source>
</evidence>
<accession>A0A1E1KJY9</accession>
<dbReference type="OrthoDB" id="5340195at2759"/>
<dbReference type="AlphaFoldDB" id="A0A1E1KJY9"/>
<feature type="transmembrane region" description="Helical" evidence="2">
    <location>
        <begin position="79"/>
        <end position="99"/>
    </location>
</feature>
<name>A0A1E1KJY9_9HELO</name>
<keyword evidence="2" id="KW-0812">Transmembrane</keyword>
<evidence type="ECO:0000256" key="1">
    <source>
        <dbReference type="SAM" id="MobiDB-lite"/>
    </source>
</evidence>
<organism evidence="3 4">
    <name type="scientific">Rhynchosporium agropyri</name>
    <dbReference type="NCBI Taxonomy" id="914238"/>
    <lineage>
        <taxon>Eukaryota</taxon>
        <taxon>Fungi</taxon>
        <taxon>Dikarya</taxon>
        <taxon>Ascomycota</taxon>
        <taxon>Pezizomycotina</taxon>
        <taxon>Leotiomycetes</taxon>
        <taxon>Helotiales</taxon>
        <taxon>Ploettnerulaceae</taxon>
        <taxon>Rhynchosporium</taxon>
    </lineage>
</organism>
<evidence type="ECO:0000256" key="2">
    <source>
        <dbReference type="SAM" id="Phobius"/>
    </source>
</evidence>
<reference evidence="4" key="1">
    <citation type="submission" date="2016-03" db="EMBL/GenBank/DDBJ databases">
        <authorList>
            <person name="Guldener U."/>
        </authorList>
    </citation>
    <scope>NUCLEOTIDE SEQUENCE [LARGE SCALE GENOMIC DNA]</scope>
    <source>
        <strain evidence="4">04CH-RAC-A.6.1</strain>
    </source>
</reference>